<feature type="signal peptide" evidence="1">
    <location>
        <begin position="1"/>
        <end position="15"/>
    </location>
</feature>
<feature type="domain" description="ABC-type transport auxiliary lipoprotein component" evidence="2">
    <location>
        <begin position="43"/>
        <end position="195"/>
    </location>
</feature>
<dbReference type="PROSITE" id="PS51257">
    <property type="entry name" value="PROKAR_LIPOPROTEIN"/>
    <property type="match status" value="1"/>
</dbReference>
<dbReference type="Proteomes" id="UP001220395">
    <property type="component" value="Chromosome"/>
</dbReference>
<keyword evidence="1" id="KW-0732">Signal</keyword>
<evidence type="ECO:0000313" key="4">
    <source>
        <dbReference type="Proteomes" id="UP001220395"/>
    </source>
</evidence>
<sequence>MAPIMTRLAPVAALAAMATLSGCISFGAKPPPTLMTIKAESQAPAGQTRSASDKNAVSVLIPTTPQALATQRVPVQAGENAIAYLKDALWVEAPARLFRTLLAETIEVKTGRYVPEFRGSTISPDTRLGGRLDQFGLEAGSRTAVVRYTATLIRAGRMEVQERRFEARVPVASETADAVAAGLSTGANQVANEVADWVGK</sequence>
<keyword evidence="3" id="KW-0449">Lipoprotein</keyword>
<evidence type="ECO:0000256" key="1">
    <source>
        <dbReference type="SAM" id="SignalP"/>
    </source>
</evidence>
<keyword evidence="4" id="KW-1185">Reference proteome</keyword>
<name>A0ABY7TQ43_9SPHN</name>
<accession>A0ABY7TQ43</accession>
<dbReference type="InterPro" id="IPR005586">
    <property type="entry name" value="ABC_trans_aux"/>
</dbReference>
<dbReference type="Gene3D" id="3.40.50.10610">
    <property type="entry name" value="ABC-type transport auxiliary lipoprotein component"/>
    <property type="match status" value="1"/>
</dbReference>
<dbReference type="SUPFAM" id="SSF159594">
    <property type="entry name" value="XCC0632-like"/>
    <property type="match status" value="1"/>
</dbReference>
<evidence type="ECO:0000313" key="3">
    <source>
        <dbReference type="EMBL" id="WCT75362.1"/>
    </source>
</evidence>
<gene>
    <name evidence="3" type="ORF">PQ455_09140</name>
</gene>
<reference evidence="3 4" key="1">
    <citation type="submission" date="2023-02" db="EMBL/GenBank/DDBJ databases">
        <title>Genome sequence of Sphingomonas naphthae.</title>
        <authorList>
            <person name="Kim S."/>
            <person name="Heo J."/>
            <person name="Kwon S.-W."/>
        </authorList>
    </citation>
    <scope>NUCLEOTIDE SEQUENCE [LARGE SCALE GENOMIC DNA]</scope>
    <source>
        <strain evidence="3 4">KACC 18716</strain>
    </source>
</reference>
<dbReference type="EMBL" id="CP117411">
    <property type="protein sequence ID" value="WCT75362.1"/>
    <property type="molecule type" value="Genomic_DNA"/>
</dbReference>
<feature type="chain" id="PRO_5045662189" evidence="1">
    <location>
        <begin position="16"/>
        <end position="200"/>
    </location>
</feature>
<evidence type="ECO:0000259" key="2">
    <source>
        <dbReference type="Pfam" id="PF03886"/>
    </source>
</evidence>
<protein>
    <submittedName>
        <fullName evidence="3">ABC-type transport auxiliary lipoprotein family protein</fullName>
    </submittedName>
</protein>
<proteinExistence type="predicted"/>
<dbReference type="RefSeq" id="WP_273691173.1">
    <property type="nucleotide sequence ID" value="NZ_CP117411.1"/>
</dbReference>
<organism evidence="3 4">
    <name type="scientific">Sphingomonas naphthae</name>
    <dbReference type="NCBI Taxonomy" id="1813468"/>
    <lineage>
        <taxon>Bacteria</taxon>
        <taxon>Pseudomonadati</taxon>
        <taxon>Pseudomonadota</taxon>
        <taxon>Alphaproteobacteria</taxon>
        <taxon>Sphingomonadales</taxon>
        <taxon>Sphingomonadaceae</taxon>
        <taxon>Sphingomonas</taxon>
    </lineage>
</organism>
<dbReference type="Pfam" id="PF03886">
    <property type="entry name" value="ABC_trans_aux"/>
    <property type="match status" value="1"/>
</dbReference>